<evidence type="ECO:0000313" key="4">
    <source>
        <dbReference type="EMBL" id="MBS4212822.1"/>
    </source>
</evidence>
<dbReference type="InterPro" id="IPR051918">
    <property type="entry name" value="STPP_CPPED1"/>
</dbReference>
<dbReference type="PANTHER" id="PTHR43143">
    <property type="entry name" value="METALLOPHOSPHOESTERASE, CALCINEURIN SUPERFAMILY"/>
    <property type="match status" value="1"/>
</dbReference>
<keyword evidence="5" id="KW-1185">Reference proteome</keyword>
<feature type="domain" description="LTD" evidence="3">
    <location>
        <begin position="223"/>
        <end position="357"/>
    </location>
</feature>
<evidence type="ECO:0000256" key="2">
    <source>
        <dbReference type="SAM" id="SignalP"/>
    </source>
</evidence>
<protein>
    <submittedName>
        <fullName evidence="4">Lamin tail domain-containing protein</fullName>
    </submittedName>
</protein>
<dbReference type="EMBL" id="JAGYPF010000002">
    <property type="protein sequence ID" value="MBS4212822.1"/>
    <property type="molecule type" value="Genomic_DNA"/>
</dbReference>
<feature type="domain" description="LTD" evidence="3">
    <location>
        <begin position="517"/>
        <end position="648"/>
    </location>
</feature>
<feature type="chain" id="PRO_5037613376" evidence="2">
    <location>
        <begin position="36"/>
        <end position="1662"/>
    </location>
</feature>
<dbReference type="PROSITE" id="PS51841">
    <property type="entry name" value="LTD"/>
    <property type="match status" value="2"/>
</dbReference>
<feature type="region of interest" description="Disordered" evidence="1">
    <location>
        <begin position="41"/>
        <end position="114"/>
    </location>
</feature>
<dbReference type="PANTHER" id="PTHR43143:SF5">
    <property type="entry name" value="SECRETED PROTEIN"/>
    <property type="match status" value="1"/>
</dbReference>
<dbReference type="InterPro" id="IPR029052">
    <property type="entry name" value="Metallo-depent_PP-like"/>
</dbReference>
<organism evidence="4 5">
    <name type="scientific">Neobacillus rhizophilus</name>
    <dbReference type="NCBI Taxonomy" id="2833579"/>
    <lineage>
        <taxon>Bacteria</taxon>
        <taxon>Bacillati</taxon>
        <taxon>Bacillota</taxon>
        <taxon>Bacilli</taxon>
        <taxon>Bacillales</taxon>
        <taxon>Bacillaceae</taxon>
        <taxon>Neobacillus</taxon>
    </lineage>
</organism>
<proteinExistence type="predicted"/>
<keyword evidence="2" id="KW-0732">Signal</keyword>
<dbReference type="Pfam" id="PF00149">
    <property type="entry name" value="Metallophos"/>
    <property type="match status" value="1"/>
</dbReference>
<dbReference type="GO" id="GO:0016787">
    <property type="term" value="F:hydrolase activity"/>
    <property type="evidence" value="ECO:0007669"/>
    <property type="project" value="InterPro"/>
</dbReference>
<dbReference type="InterPro" id="IPR001322">
    <property type="entry name" value="Lamin_tail_dom"/>
</dbReference>
<dbReference type="Pfam" id="PF00932">
    <property type="entry name" value="LTD"/>
    <property type="match status" value="2"/>
</dbReference>
<feature type="region of interest" description="Disordered" evidence="1">
    <location>
        <begin position="359"/>
        <end position="381"/>
    </location>
</feature>
<comment type="caution">
    <text evidence="4">The sequence shown here is derived from an EMBL/GenBank/DDBJ whole genome shotgun (WGS) entry which is preliminary data.</text>
</comment>
<dbReference type="SUPFAM" id="SSF74853">
    <property type="entry name" value="Lamin A/C globular tail domain"/>
    <property type="match status" value="2"/>
</dbReference>
<evidence type="ECO:0000256" key="1">
    <source>
        <dbReference type="SAM" id="MobiDB-lite"/>
    </source>
</evidence>
<evidence type="ECO:0000313" key="5">
    <source>
        <dbReference type="Proteomes" id="UP000679749"/>
    </source>
</evidence>
<name>A0A942U5I8_9BACI</name>
<dbReference type="InterPro" id="IPR013783">
    <property type="entry name" value="Ig-like_fold"/>
</dbReference>
<dbReference type="Gene3D" id="2.60.40.1260">
    <property type="entry name" value="Lamin Tail domain"/>
    <property type="match status" value="2"/>
</dbReference>
<dbReference type="InterPro" id="IPR036415">
    <property type="entry name" value="Lamin_tail_dom_sf"/>
</dbReference>
<gene>
    <name evidence="4" type="ORF">KHA99_10240</name>
</gene>
<dbReference type="Gene3D" id="2.60.40.10">
    <property type="entry name" value="Immunoglobulins"/>
    <property type="match status" value="1"/>
</dbReference>
<reference evidence="4" key="1">
    <citation type="submission" date="2021-05" db="EMBL/GenBank/DDBJ databases">
        <title>Novel Bacillus species.</title>
        <authorList>
            <person name="Liu G."/>
        </authorList>
    </citation>
    <scope>NUCLEOTIDE SEQUENCE</scope>
    <source>
        <strain evidence="4">FJAT-49825</strain>
    </source>
</reference>
<dbReference type="RefSeq" id="WP_213117349.1">
    <property type="nucleotide sequence ID" value="NZ_JAGYPF010000002.1"/>
</dbReference>
<evidence type="ECO:0000259" key="3">
    <source>
        <dbReference type="PROSITE" id="PS51841"/>
    </source>
</evidence>
<accession>A0A942U5I8</accession>
<dbReference type="SUPFAM" id="SSF56300">
    <property type="entry name" value="Metallo-dependent phosphatases"/>
    <property type="match status" value="1"/>
</dbReference>
<dbReference type="InterPro" id="IPR004843">
    <property type="entry name" value="Calcineurin-like_PHP"/>
</dbReference>
<dbReference type="Gene3D" id="3.60.21.10">
    <property type="match status" value="1"/>
</dbReference>
<sequence length="1662" mass="183741">MKKKMKKMRKQRNRLLSSLSIMAMSVSLFSPQALAIETNRVIPELNQGPGETGTPTDQAPGESKASTEQEGTGAATEPVPGESGAPTETVPGEGGAPTDQKPAEQEVQSNSAPQINHTAVTNLEQPEDISITAKIADDGAITEANVFYKTNKDTDFKKMAMTAGIVDGNGFTDFTVNIPQSALEGAASLQYYIEASDGVNVTRNPAEPSELYTVQIGEEVGGEGPYLQITEVLFNSLDYSSTMGESYEYIELYNNSNRPIPLNQYKLRYGNWANPSLNEFEIPGDRILQPGETIVLWNQKTNQDATIQDFIANYRGIISENQIAILEPFYGFVNTGGHHFTLMTKTGEIVSKVTYNMQGSSTDKSDDQNGKSAIYKAEPSGDPLMTKIASKVSPTPGTVLPEQMPDKKVQLPEDFLKPIIQHMIPTGSTKVQDLPITAYVTDDQNVKGATLFYKKKEDETFKSTPMTSGTDGQYHAVIPKEALEGTSKLQYYIEATDGLNVGTTLDTEGKLFEIQLFKSDKQVESSLLITEIVPANVGTEKYEYVEVYNNTNKEINLEDYKLLFENRGGASTLIDIPTDFILPAQETAVVWLQSYDSKNEGIAQFKAHYGTKIADSKVLPVYWSGLGLPDAEEGRILIAADAAYPVSHADKGIISQAWFSVTQDDAIDGKSVVYEYPKDGSNRMFLRGSGQQPTPGVLVNAQVPDVPVEVAADEVSPVISHQPSTAAQEIKDFTLETNVTDNQSIKQVNLYLKRNGASEYTRVNMLRSDDGKYISELIPRYQIMNAESIEYYFTATDGFNAVSTLDHGGKPYKRTFAGQTEPLVLNIKDGEYLRGTELLEGRSKTADHQLSMSIDGQVLETQPSMPEDAYISFEAQDMQASFNNGLFVNDELASIMPGVTNYKSAILPLPKEMIKPGVNKITLTSGNGKDPKGLEGNNDDYHLQNVEILLWNGEKPAITAQIQSDTGKLTPVADPKARITIKDALPQIHYTIDIPAAAFPAVAKKMDTTTLADGEHQLQLTSANGESISKKVVVDNTAPTIETLSIEDGKSYKEQVSLSVVATDAGSGVETITALLDGKTVELPFSPILEAGTHTLEVSVTDKAGNVTTKKVSFTMINHNPDQPSEAKPSGDSKVNGKADLSVKVTDPDGDALDVGFYKAYKYDFAGDSQISAYSNKTDREPPLELVPSGEEAFPKEAIAKVKEKDGQYFVNDTNGEFPYHRFDFTIDKELSPNDEVEVVWNGHSHEGRQVTMYTWNYKTEKWERATSGIGNEDFELRAKVNAGDMVRDNVVHVLIQDLFPSPEDVDFTFAWVSDTQYYADAYPDIYRTMMKYLVDQKDEKKIIYSIHTGDIVDDWYRPDEWAVADESMKLLDDAGMNYGVVAGNHDVNFSEADYSEYYKYFGRDRFEKQPTYGGDNHNNRDHYDLVSQNGQDFIVMYLGWDVQGETIKWANEVLQKYPDRQAIIATHSYITPSGAYGGDGQKIWTDIVAPNKNVSMVLCGHYHGVAYNVKHTDDGRTVVEMLSDYQSGLEGGSGYMRFLQFDLDNQKIHVNTYSPYKDDENFFDEPGKDEFDIDYQVRPTAKQVATDYIGVNVYTDEQIGTSENIQSGSAASVEWKKLPGNSFSSWYTKVTDKFGGTAVSDVWRFKTGAPVDRPGNERKNN</sequence>
<feature type="signal peptide" evidence="2">
    <location>
        <begin position="1"/>
        <end position="35"/>
    </location>
</feature>
<dbReference type="Proteomes" id="UP000679749">
    <property type="component" value="Unassembled WGS sequence"/>
</dbReference>